<feature type="transmembrane region" description="Helical" evidence="6">
    <location>
        <begin position="165"/>
        <end position="182"/>
    </location>
</feature>
<dbReference type="InterPro" id="IPR011701">
    <property type="entry name" value="MFS"/>
</dbReference>
<keyword evidence="5 6" id="KW-0472">Membrane</keyword>
<gene>
    <name evidence="8" type="ORF">HHU08_11065</name>
</gene>
<dbReference type="SUPFAM" id="SSF103473">
    <property type="entry name" value="MFS general substrate transporter"/>
    <property type="match status" value="1"/>
</dbReference>
<evidence type="ECO:0000256" key="3">
    <source>
        <dbReference type="ARBA" id="ARBA00022692"/>
    </source>
</evidence>
<evidence type="ECO:0000313" key="9">
    <source>
        <dbReference type="Proteomes" id="UP000588491"/>
    </source>
</evidence>
<dbReference type="GO" id="GO:0022857">
    <property type="term" value="F:transmembrane transporter activity"/>
    <property type="evidence" value="ECO:0007669"/>
    <property type="project" value="InterPro"/>
</dbReference>
<evidence type="ECO:0000256" key="5">
    <source>
        <dbReference type="ARBA" id="ARBA00023136"/>
    </source>
</evidence>
<dbReference type="InterPro" id="IPR020846">
    <property type="entry name" value="MFS_dom"/>
</dbReference>
<keyword evidence="4 6" id="KW-1133">Transmembrane helix</keyword>
<dbReference type="Gene3D" id="1.20.1250.20">
    <property type="entry name" value="MFS general substrate transporter like domains"/>
    <property type="match status" value="2"/>
</dbReference>
<feature type="domain" description="Major facilitator superfamily (MFS) profile" evidence="7">
    <location>
        <begin position="6"/>
        <end position="386"/>
    </location>
</feature>
<reference evidence="8 9" key="1">
    <citation type="submission" date="2020-04" db="EMBL/GenBank/DDBJ databases">
        <title>Bacillus sp. UniB3 isolated from commercial digestive syrup.</title>
        <authorList>
            <person name="Thorat V."/>
            <person name="Kirdat K."/>
            <person name="Tiwarekar B."/>
            <person name="Yadav A."/>
        </authorList>
    </citation>
    <scope>NUCLEOTIDE SEQUENCE [LARGE SCALE GENOMIC DNA]</scope>
    <source>
        <strain evidence="8 9">UniB3</strain>
    </source>
</reference>
<dbReference type="InterPro" id="IPR036259">
    <property type="entry name" value="MFS_trans_sf"/>
</dbReference>
<comment type="subcellular location">
    <subcellularLocation>
        <location evidence="1">Cell membrane</location>
        <topology evidence="1">Multi-pass membrane protein</topology>
    </subcellularLocation>
</comment>
<dbReference type="PROSITE" id="PS50850">
    <property type="entry name" value="MFS"/>
    <property type="match status" value="1"/>
</dbReference>
<organism evidence="8 9">
    <name type="scientific">Niallia alba</name>
    <dbReference type="NCBI Taxonomy" id="2729105"/>
    <lineage>
        <taxon>Bacteria</taxon>
        <taxon>Bacillati</taxon>
        <taxon>Bacillota</taxon>
        <taxon>Bacilli</taxon>
        <taxon>Bacillales</taxon>
        <taxon>Bacillaceae</taxon>
        <taxon>Niallia</taxon>
    </lineage>
</organism>
<evidence type="ECO:0000256" key="1">
    <source>
        <dbReference type="ARBA" id="ARBA00004651"/>
    </source>
</evidence>
<evidence type="ECO:0000256" key="6">
    <source>
        <dbReference type="SAM" id="Phobius"/>
    </source>
</evidence>
<dbReference type="PANTHER" id="PTHR23523:SF2">
    <property type="entry name" value="2-NITROIMIDAZOLE TRANSPORTER"/>
    <property type="match status" value="1"/>
</dbReference>
<keyword evidence="9" id="KW-1185">Reference proteome</keyword>
<feature type="transmembrane region" description="Helical" evidence="6">
    <location>
        <begin position="242"/>
        <end position="261"/>
    </location>
</feature>
<dbReference type="Proteomes" id="UP000588491">
    <property type="component" value="Unassembled WGS sequence"/>
</dbReference>
<comment type="caution">
    <text evidence="8">The sequence shown here is derived from an EMBL/GenBank/DDBJ whole genome shotgun (WGS) entry which is preliminary data.</text>
</comment>
<proteinExistence type="predicted"/>
<feature type="transmembrane region" description="Helical" evidence="6">
    <location>
        <begin position="363"/>
        <end position="381"/>
    </location>
</feature>
<evidence type="ECO:0000259" key="7">
    <source>
        <dbReference type="PROSITE" id="PS50850"/>
    </source>
</evidence>
<evidence type="ECO:0000256" key="4">
    <source>
        <dbReference type="ARBA" id="ARBA00022989"/>
    </source>
</evidence>
<feature type="transmembrane region" description="Helical" evidence="6">
    <location>
        <begin position="273"/>
        <end position="291"/>
    </location>
</feature>
<dbReference type="InterPro" id="IPR052524">
    <property type="entry name" value="MFS_Cyanate_Porter"/>
</dbReference>
<feature type="transmembrane region" description="Helical" evidence="6">
    <location>
        <begin position="77"/>
        <end position="94"/>
    </location>
</feature>
<dbReference type="GO" id="GO:0005886">
    <property type="term" value="C:plasma membrane"/>
    <property type="evidence" value="ECO:0007669"/>
    <property type="project" value="UniProtKB-SubCell"/>
</dbReference>
<feature type="transmembrane region" description="Helical" evidence="6">
    <location>
        <begin position="297"/>
        <end position="317"/>
    </location>
</feature>
<name>A0A7Y0K993_9BACI</name>
<dbReference type="EMBL" id="JABBPK010000001">
    <property type="protein sequence ID" value="NMO77535.1"/>
    <property type="molecule type" value="Genomic_DNA"/>
</dbReference>
<feature type="transmembrane region" description="Helical" evidence="6">
    <location>
        <begin position="100"/>
        <end position="122"/>
    </location>
</feature>
<feature type="transmembrane region" description="Helical" evidence="6">
    <location>
        <begin position="45"/>
        <end position="65"/>
    </location>
</feature>
<evidence type="ECO:0000256" key="2">
    <source>
        <dbReference type="ARBA" id="ARBA00022448"/>
    </source>
</evidence>
<dbReference type="AlphaFoldDB" id="A0A7Y0K993"/>
<feature type="transmembrane region" description="Helical" evidence="6">
    <location>
        <begin position="208"/>
        <end position="230"/>
    </location>
</feature>
<protein>
    <submittedName>
        <fullName evidence="8">MFS transporter</fullName>
    </submittedName>
</protein>
<feature type="transmembrane region" description="Helical" evidence="6">
    <location>
        <begin position="338"/>
        <end position="357"/>
    </location>
</feature>
<dbReference type="PANTHER" id="PTHR23523">
    <property type="match status" value="1"/>
</dbReference>
<feature type="transmembrane region" description="Helical" evidence="6">
    <location>
        <begin position="134"/>
        <end position="153"/>
    </location>
</feature>
<keyword evidence="2" id="KW-0813">Transport</keyword>
<keyword evidence="3 6" id="KW-0812">Transmembrane</keyword>
<accession>A0A7Y0K993</accession>
<evidence type="ECO:0000313" key="8">
    <source>
        <dbReference type="EMBL" id="NMO77535.1"/>
    </source>
</evidence>
<sequence length="391" mass="42802">MKMKKQIVLMIIALFFVSFNLRTSIAAISPVLESVRADLHLSNGIVSLLTAIPVICMGFFAFFAVKISARFGLERTIAACLVLIGVATALRAFSHSAFTLLLTAFFIGIGIAIAGPLVSGYIKQQFPHQIGMMIGIYSVGMGLGASFSAGLMLPLQKYLNNSWQLALASWSIFAVIGLLFWYPQMVKDREIALTSKIPTQLPWKNKKAWMFTLLFGLQSGIFYTISTWLAPIAQSLGFNGTQSGTLITFFTIIQMIFSFLIPSLADLYKNEKAWLLGSIGFVFIGLLLFLYPLVTPWIATGLIAVGLGGLFPLALALPLNATNSSQEASAWTSMMQGIGYMIGGIIPIIAGLIRDYISYDKQVFVMMMILCCIMMIALSRWKEKSSLPSNS</sequence>
<dbReference type="Pfam" id="PF07690">
    <property type="entry name" value="MFS_1"/>
    <property type="match status" value="1"/>
</dbReference>